<dbReference type="EMBL" id="CP051677">
    <property type="protein sequence ID" value="QJD78885.1"/>
    <property type="molecule type" value="Genomic_DNA"/>
</dbReference>
<dbReference type="KEGG" id="srho:HH216_10925"/>
<dbReference type="InterPro" id="IPR008914">
    <property type="entry name" value="PEBP"/>
</dbReference>
<gene>
    <name evidence="1" type="ORF">HH216_10925</name>
</gene>
<dbReference type="InterPro" id="IPR036610">
    <property type="entry name" value="PEBP-like_sf"/>
</dbReference>
<name>A0A7L5DLB5_9BACT</name>
<proteinExistence type="predicted"/>
<protein>
    <submittedName>
        <fullName evidence="1">YbhB/YbcL family Raf kinase inhibitor-like protein</fullName>
    </submittedName>
</protein>
<dbReference type="CDD" id="cd00865">
    <property type="entry name" value="PEBP_bact_arch"/>
    <property type="match status" value="1"/>
</dbReference>
<dbReference type="SUPFAM" id="SSF49777">
    <property type="entry name" value="PEBP-like"/>
    <property type="match status" value="1"/>
</dbReference>
<dbReference type="NCBIfam" id="TIGR00481">
    <property type="entry name" value="YbhB/YbcL family Raf kinase inhibitor-like protein"/>
    <property type="match status" value="1"/>
</dbReference>
<dbReference type="AlphaFoldDB" id="A0A7L5DLB5"/>
<organism evidence="1 2">
    <name type="scientific">Spirosoma rhododendri</name>
    <dbReference type="NCBI Taxonomy" id="2728024"/>
    <lineage>
        <taxon>Bacteria</taxon>
        <taxon>Pseudomonadati</taxon>
        <taxon>Bacteroidota</taxon>
        <taxon>Cytophagia</taxon>
        <taxon>Cytophagales</taxon>
        <taxon>Cytophagaceae</taxon>
        <taxon>Spirosoma</taxon>
    </lineage>
</organism>
<evidence type="ECO:0000313" key="2">
    <source>
        <dbReference type="Proteomes" id="UP000501128"/>
    </source>
</evidence>
<evidence type="ECO:0000313" key="1">
    <source>
        <dbReference type="EMBL" id="QJD78885.1"/>
    </source>
</evidence>
<dbReference type="InterPro" id="IPR005247">
    <property type="entry name" value="YbhB_YbcL/LppC-like"/>
</dbReference>
<reference evidence="1 2" key="1">
    <citation type="submission" date="2020-04" db="EMBL/GenBank/DDBJ databases">
        <title>Genome sequencing of novel species.</title>
        <authorList>
            <person name="Heo J."/>
            <person name="Kim S.-J."/>
            <person name="Kim J.-S."/>
            <person name="Hong S.-B."/>
            <person name="Kwon S.-W."/>
        </authorList>
    </citation>
    <scope>NUCLEOTIDE SEQUENCE [LARGE SCALE GENOMIC DNA]</scope>
    <source>
        <strain evidence="1 2">CJU-R4</strain>
    </source>
</reference>
<keyword evidence="2" id="KW-1185">Reference proteome</keyword>
<accession>A0A7L5DLB5</accession>
<dbReference type="Pfam" id="PF01161">
    <property type="entry name" value="PBP"/>
    <property type="match status" value="1"/>
</dbReference>
<sequence>MRMIWRILTGFLIVLILLLLVLHIRARGHRREEDITLATLPRTITLSSQSFPPGGDLPMACSCKGPGNSPALDWSSTTAGVRSYALLATDYDAVLARFPIFNFSHWVVYNLPPTVRSLPEGVTPEQMLLLGGKLGDNGMNEQRFVPPCPPFDRHRYTFRVYALDTTLSFNRIPDRQNLLDAMQGHILEYGELTGLFEK</sequence>
<dbReference type="PANTHER" id="PTHR30289">
    <property type="entry name" value="UNCHARACTERIZED PROTEIN YBCL-RELATED"/>
    <property type="match status" value="1"/>
</dbReference>
<dbReference type="PANTHER" id="PTHR30289:SF1">
    <property type="entry name" value="PEBP (PHOSPHATIDYLETHANOLAMINE-BINDING PROTEIN) FAMILY PROTEIN"/>
    <property type="match status" value="1"/>
</dbReference>
<dbReference type="Gene3D" id="3.90.280.10">
    <property type="entry name" value="PEBP-like"/>
    <property type="match status" value="1"/>
</dbReference>
<dbReference type="Proteomes" id="UP000501128">
    <property type="component" value="Chromosome"/>
</dbReference>